<dbReference type="HOGENOM" id="CLU_048251_3_1_14"/>
<dbReference type="RefSeq" id="WP_030004113.1">
    <property type="nucleotide sequence ID" value="NC_022549.1"/>
</dbReference>
<dbReference type="Gene3D" id="3.40.50.10170">
    <property type="match status" value="1"/>
</dbReference>
<organism evidence="2 3">
    <name type="scientific">Acholeplasma brassicae</name>
    <dbReference type="NCBI Taxonomy" id="61635"/>
    <lineage>
        <taxon>Bacteria</taxon>
        <taxon>Bacillati</taxon>
        <taxon>Mycoplasmatota</taxon>
        <taxon>Mollicutes</taxon>
        <taxon>Acholeplasmatales</taxon>
        <taxon>Acholeplasmataceae</taxon>
        <taxon>Acholeplasma</taxon>
    </lineage>
</organism>
<proteinExistence type="predicted"/>
<name>U4KMF9_9MOLU</name>
<dbReference type="PANTHER" id="PTHR33434">
    <property type="entry name" value="DEGV DOMAIN-CONTAINING PROTEIN DR_1986-RELATED"/>
    <property type="match status" value="1"/>
</dbReference>
<dbReference type="EMBL" id="FO681348">
    <property type="protein sequence ID" value="CCV65251.1"/>
    <property type="molecule type" value="Genomic_DNA"/>
</dbReference>
<dbReference type="GO" id="GO:0008289">
    <property type="term" value="F:lipid binding"/>
    <property type="evidence" value="ECO:0007669"/>
    <property type="project" value="UniProtKB-KW"/>
</dbReference>
<evidence type="ECO:0000256" key="1">
    <source>
        <dbReference type="ARBA" id="ARBA00023121"/>
    </source>
</evidence>
<evidence type="ECO:0000313" key="2">
    <source>
        <dbReference type="EMBL" id="CCV65251.1"/>
    </source>
</evidence>
<keyword evidence="1" id="KW-0446">Lipid-binding</keyword>
<dbReference type="PANTHER" id="PTHR33434:SF2">
    <property type="entry name" value="FATTY ACID-BINDING PROTEIN TM_1468"/>
    <property type="match status" value="1"/>
</dbReference>
<evidence type="ECO:0000313" key="3">
    <source>
        <dbReference type="Proteomes" id="UP000032737"/>
    </source>
</evidence>
<dbReference type="NCBIfam" id="TIGR00762">
    <property type="entry name" value="DegV"/>
    <property type="match status" value="1"/>
</dbReference>
<dbReference type="Pfam" id="PF02645">
    <property type="entry name" value="DegV"/>
    <property type="match status" value="1"/>
</dbReference>
<gene>
    <name evidence="2" type="ORF">BN85302300</name>
</gene>
<dbReference type="AlphaFoldDB" id="U4KMF9"/>
<protein>
    <recommendedName>
        <fullName evidence="4">DegV family protein</fullName>
    </recommendedName>
</protein>
<dbReference type="PROSITE" id="PS51482">
    <property type="entry name" value="DEGV"/>
    <property type="match status" value="1"/>
</dbReference>
<dbReference type="InterPro" id="IPR050270">
    <property type="entry name" value="DegV_domain_contain"/>
</dbReference>
<dbReference type="InterPro" id="IPR003797">
    <property type="entry name" value="DegV"/>
</dbReference>
<accession>U4KMF9</accession>
<keyword evidence="3" id="KW-1185">Reference proteome</keyword>
<dbReference type="Gene3D" id="3.30.1180.10">
    <property type="match status" value="1"/>
</dbReference>
<reference evidence="2 3" key="1">
    <citation type="journal article" date="2013" name="J. Mol. Microbiol. Biotechnol.">
        <title>Analysis of the Complete Genomes of Acholeplasma brassicae , A. palmae and A. laidlawii and Their Comparison to the Obligate Parasites from ' Candidatus Phytoplasma'.</title>
        <authorList>
            <person name="Kube M."/>
            <person name="Siewert C."/>
            <person name="Migdoll A.M."/>
            <person name="Duduk B."/>
            <person name="Holz S."/>
            <person name="Rabus R."/>
            <person name="Seemuller E."/>
            <person name="Mitrovic J."/>
            <person name="Muller I."/>
            <person name="Buttner C."/>
            <person name="Reinhardt R."/>
        </authorList>
    </citation>
    <scope>NUCLEOTIDE SEQUENCE [LARGE SCALE GENOMIC DNA]</scope>
    <source>
        <strain evidence="3">0502</strain>
    </source>
</reference>
<dbReference type="SUPFAM" id="SSF82549">
    <property type="entry name" value="DAK1/DegV-like"/>
    <property type="match status" value="1"/>
</dbReference>
<sequence length="283" mass="31083">MNKIGIVVCGNSGVDYLKLDYPVKVIHSILNLDGKEYEDFVDITAEEFYKKVVNEPDVSISTSQTPTGVIAQTYESLKDEGYTDIISIVISSKLSGTYQGAKLAGDMVDGINVCVIDSKSVAHGEYYLVRRAIEMIKLGHSVDEIEKDLLALRENIKIFVLVDTLKYLVKNGRLSVASGFLGSLLKIKPLLHITEEGALVPLEKIRTTSKARERLLELLQEQIKSLDVEVFIAYTNNLEDAKELKNKILANHPSIVVDLVPLTPVVGAHAGPGTIGVGYLKRS</sequence>
<dbReference type="KEGG" id="abra:BN85302300"/>
<dbReference type="OrthoDB" id="9781230at2"/>
<dbReference type="STRING" id="61635.BN85302300"/>
<evidence type="ECO:0008006" key="4">
    <source>
        <dbReference type="Google" id="ProtNLM"/>
    </source>
</evidence>
<dbReference type="InterPro" id="IPR043168">
    <property type="entry name" value="DegV_C"/>
</dbReference>
<dbReference type="Proteomes" id="UP000032737">
    <property type="component" value="Chromosome"/>
</dbReference>